<keyword evidence="2" id="KW-1185">Reference proteome</keyword>
<name>A0AAC9UIU8_9GAMM</name>
<dbReference type="KEGG" id="png:PNIG_a2085"/>
<evidence type="ECO:0000313" key="1">
    <source>
        <dbReference type="EMBL" id="ASM54144.1"/>
    </source>
</evidence>
<reference evidence="1 2" key="1">
    <citation type="submission" date="2015-03" db="EMBL/GenBank/DDBJ databases">
        <authorList>
            <person name="Xie B.-B."/>
            <person name="Rong J.-C."/>
            <person name="Qin Q.-L."/>
            <person name="Zhang Y.-Z."/>
        </authorList>
    </citation>
    <scope>NUCLEOTIDE SEQUENCE [LARGE SCALE GENOMIC DNA]</scope>
    <source>
        <strain evidence="1 2">KMM 661</strain>
    </source>
</reference>
<evidence type="ECO:0000313" key="2">
    <source>
        <dbReference type="Proteomes" id="UP000198329"/>
    </source>
</evidence>
<dbReference type="Proteomes" id="UP000198329">
    <property type="component" value="Chromosome I"/>
</dbReference>
<protein>
    <submittedName>
        <fullName evidence="1">Uncharacterized protein</fullName>
    </submittedName>
</protein>
<dbReference type="EMBL" id="CP011036">
    <property type="protein sequence ID" value="ASM54144.1"/>
    <property type="molecule type" value="Genomic_DNA"/>
</dbReference>
<gene>
    <name evidence="1" type="ORF">PNIG_a2085</name>
</gene>
<dbReference type="AlphaFoldDB" id="A0AAC9UIU8"/>
<proteinExistence type="predicted"/>
<organism evidence="1 2">
    <name type="scientific">Pseudoalteromonas nigrifaciens</name>
    <dbReference type="NCBI Taxonomy" id="28109"/>
    <lineage>
        <taxon>Bacteria</taxon>
        <taxon>Pseudomonadati</taxon>
        <taxon>Pseudomonadota</taxon>
        <taxon>Gammaproteobacteria</taxon>
        <taxon>Alteromonadales</taxon>
        <taxon>Pseudoalteromonadaceae</taxon>
        <taxon>Pseudoalteromonas</taxon>
    </lineage>
</organism>
<accession>A0AAC9UIU8</accession>
<sequence length="48" mass="5487">MYCSLLVLLSNVCKCKISVYKTALKTIEYPILSLQMLIDYSLLTKLSK</sequence>